<comment type="caution">
    <text evidence="2">The sequence shown here is derived from an EMBL/GenBank/DDBJ whole genome shotgun (WGS) entry which is preliminary data.</text>
</comment>
<evidence type="ECO:0000256" key="1">
    <source>
        <dbReference type="SAM" id="MobiDB-lite"/>
    </source>
</evidence>
<reference evidence="2" key="2">
    <citation type="submission" date="2021-02" db="EMBL/GenBank/DDBJ databases">
        <authorList>
            <person name="Kimball J.A."/>
            <person name="Haas M.W."/>
            <person name="Macchietto M."/>
            <person name="Kono T."/>
            <person name="Duquette J."/>
            <person name="Shao M."/>
        </authorList>
    </citation>
    <scope>NUCLEOTIDE SEQUENCE</scope>
    <source>
        <tissue evidence="2">Fresh leaf tissue</tissue>
    </source>
</reference>
<evidence type="ECO:0000313" key="3">
    <source>
        <dbReference type="Proteomes" id="UP000729402"/>
    </source>
</evidence>
<keyword evidence="3" id="KW-1185">Reference proteome</keyword>
<dbReference type="EMBL" id="JAAALK010000082">
    <property type="protein sequence ID" value="KAG8088515.1"/>
    <property type="molecule type" value="Genomic_DNA"/>
</dbReference>
<feature type="region of interest" description="Disordered" evidence="1">
    <location>
        <begin position="38"/>
        <end position="58"/>
    </location>
</feature>
<gene>
    <name evidence="2" type="ORF">GUJ93_ZPchr0010g9895</name>
</gene>
<sequence>MADDDNLRLGFPSAKDGLDVLPPGGGVAPFFLAARLPLNGGGGGGRRRRRSSLSLDDDTAPSLPAAVAWLQATMARPLYATLEQG</sequence>
<reference evidence="2" key="1">
    <citation type="journal article" date="2021" name="bioRxiv">
        <title>Whole Genome Assembly and Annotation of Northern Wild Rice, Zizania palustris L., Supports a Whole Genome Duplication in the Zizania Genus.</title>
        <authorList>
            <person name="Haas M."/>
            <person name="Kono T."/>
            <person name="Macchietto M."/>
            <person name="Millas R."/>
            <person name="McGilp L."/>
            <person name="Shao M."/>
            <person name="Duquette J."/>
            <person name="Hirsch C.N."/>
            <person name="Kimball J."/>
        </authorList>
    </citation>
    <scope>NUCLEOTIDE SEQUENCE</scope>
    <source>
        <tissue evidence="2">Fresh leaf tissue</tissue>
    </source>
</reference>
<proteinExistence type="predicted"/>
<evidence type="ECO:0000313" key="2">
    <source>
        <dbReference type="EMBL" id="KAG8088515.1"/>
    </source>
</evidence>
<dbReference type="Proteomes" id="UP000729402">
    <property type="component" value="Unassembled WGS sequence"/>
</dbReference>
<name>A0A8J5WCW4_ZIZPA</name>
<organism evidence="2 3">
    <name type="scientific">Zizania palustris</name>
    <name type="common">Northern wild rice</name>
    <dbReference type="NCBI Taxonomy" id="103762"/>
    <lineage>
        <taxon>Eukaryota</taxon>
        <taxon>Viridiplantae</taxon>
        <taxon>Streptophyta</taxon>
        <taxon>Embryophyta</taxon>
        <taxon>Tracheophyta</taxon>
        <taxon>Spermatophyta</taxon>
        <taxon>Magnoliopsida</taxon>
        <taxon>Liliopsida</taxon>
        <taxon>Poales</taxon>
        <taxon>Poaceae</taxon>
        <taxon>BOP clade</taxon>
        <taxon>Oryzoideae</taxon>
        <taxon>Oryzeae</taxon>
        <taxon>Zizaniinae</taxon>
        <taxon>Zizania</taxon>
    </lineage>
</organism>
<dbReference type="AlphaFoldDB" id="A0A8J5WCW4"/>
<protein>
    <submittedName>
        <fullName evidence="2">Uncharacterized protein</fullName>
    </submittedName>
</protein>
<accession>A0A8J5WCW4</accession>